<dbReference type="CDD" id="cd02440">
    <property type="entry name" value="AdoMet_MTases"/>
    <property type="match status" value="1"/>
</dbReference>
<name>V6J427_9BACL</name>
<dbReference type="GO" id="GO:0008173">
    <property type="term" value="F:RNA methyltransferase activity"/>
    <property type="evidence" value="ECO:0007669"/>
    <property type="project" value="InterPro"/>
</dbReference>
<feature type="binding site" evidence="7">
    <location>
        <begin position="111"/>
        <end position="117"/>
    </location>
    <ligand>
        <name>S-adenosyl-L-methionine</name>
        <dbReference type="ChEBI" id="CHEBI:59789"/>
    </ligand>
</feature>
<dbReference type="NCBIfam" id="TIGR00446">
    <property type="entry name" value="nop2p"/>
    <property type="match status" value="1"/>
</dbReference>
<dbReference type="Pfam" id="PF17125">
    <property type="entry name" value="Methyltr_RsmF_N"/>
    <property type="match status" value="1"/>
</dbReference>
<evidence type="ECO:0000259" key="8">
    <source>
        <dbReference type="PROSITE" id="PS51686"/>
    </source>
</evidence>
<dbReference type="InterPro" id="IPR049560">
    <property type="entry name" value="MeTrfase_RsmB-F_NOP2_cat"/>
</dbReference>
<keyword evidence="6 7" id="KW-0694">RNA-binding</keyword>
<dbReference type="AlphaFoldDB" id="V6J427"/>
<dbReference type="Gene3D" id="2.30.130.60">
    <property type="match status" value="1"/>
</dbReference>
<dbReference type="InterPro" id="IPR023267">
    <property type="entry name" value="RCMT"/>
</dbReference>
<reference evidence="9 10" key="1">
    <citation type="journal article" date="2013" name="Genome Announc.">
        <title>Genome Sequence of Sporolactobacillus laevolacticus DSM442, an Efficient Polymer-Grade D-Lactate Producer from Agricultural Waste Cottonseed as a Nitrogen Source.</title>
        <authorList>
            <person name="Wang H."/>
            <person name="Wang L."/>
            <person name="Ju J."/>
            <person name="Yu B."/>
            <person name="Ma Y."/>
        </authorList>
    </citation>
    <scope>NUCLEOTIDE SEQUENCE [LARGE SCALE GENOMIC DNA]</scope>
    <source>
        <strain evidence="9 10">DSM 442</strain>
    </source>
</reference>
<keyword evidence="2" id="KW-0963">Cytoplasm</keyword>
<dbReference type="Pfam" id="PF13636">
    <property type="entry name" value="Methyltranf_PUA"/>
    <property type="match status" value="1"/>
</dbReference>
<dbReference type="EMBL" id="AWTC01000011">
    <property type="protein sequence ID" value="EST11469.1"/>
    <property type="molecule type" value="Genomic_DNA"/>
</dbReference>
<dbReference type="Proteomes" id="UP000018296">
    <property type="component" value="Unassembled WGS sequence"/>
</dbReference>
<evidence type="ECO:0000256" key="6">
    <source>
        <dbReference type="ARBA" id="ARBA00022884"/>
    </source>
</evidence>
<dbReference type="InterPro" id="IPR029063">
    <property type="entry name" value="SAM-dependent_MTases_sf"/>
</dbReference>
<keyword evidence="10" id="KW-1185">Reference proteome</keyword>
<dbReference type="InterPro" id="IPR031340">
    <property type="entry name" value="RsmF_methylt_CI"/>
</dbReference>
<gene>
    <name evidence="9" type="ORF">P343_11960</name>
</gene>
<feature type="domain" description="SAM-dependent MTase RsmB/NOP-type" evidence="8">
    <location>
        <begin position="13"/>
        <end position="304"/>
    </location>
</feature>
<dbReference type="RefSeq" id="WP_023510635.1">
    <property type="nucleotide sequence ID" value="NZ_AWTC01000011.1"/>
</dbReference>
<dbReference type="InterPro" id="IPR011023">
    <property type="entry name" value="Nop2p"/>
</dbReference>
<accession>V6J427</accession>
<dbReference type="eggNOG" id="COG0144">
    <property type="taxonomic scope" value="Bacteria"/>
</dbReference>
<dbReference type="eggNOG" id="COG3270">
    <property type="taxonomic scope" value="Bacteria"/>
</dbReference>
<dbReference type="GO" id="GO:0006396">
    <property type="term" value="P:RNA processing"/>
    <property type="evidence" value="ECO:0007669"/>
    <property type="project" value="InterPro"/>
</dbReference>
<keyword evidence="3 7" id="KW-0489">Methyltransferase</keyword>
<dbReference type="Pfam" id="PF17126">
    <property type="entry name" value="RsmF_methylt_CI"/>
    <property type="match status" value="1"/>
</dbReference>
<dbReference type="CDD" id="cd21147">
    <property type="entry name" value="RsmF_methylt_CTD1"/>
    <property type="match status" value="1"/>
</dbReference>
<comment type="caution">
    <text evidence="9">The sequence shown here is derived from an EMBL/GenBank/DDBJ whole genome shotgun (WGS) entry which is preliminary data.</text>
</comment>
<evidence type="ECO:0000313" key="10">
    <source>
        <dbReference type="Proteomes" id="UP000018296"/>
    </source>
</evidence>
<organism evidence="9 10">
    <name type="scientific">Sporolactobacillus laevolacticus DSM 442</name>
    <dbReference type="NCBI Taxonomy" id="1395513"/>
    <lineage>
        <taxon>Bacteria</taxon>
        <taxon>Bacillati</taxon>
        <taxon>Bacillota</taxon>
        <taxon>Bacilli</taxon>
        <taxon>Bacillales</taxon>
        <taxon>Sporolactobacillaceae</taxon>
        <taxon>Sporolactobacillus</taxon>
    </lineage>
</organism>
<evidence type="ECO:0000256" key="4">
    <source>
        <dbReference type="ARBA" id="ARBA00022679"/>
    </source>
</evidence>
<dbReference type="InterPro" id="IPR001678">
    <property type="entry name" value="MeTrfase_RsmB-F_NOP2_dom"/>
</dbReference>
<dbReference type="SUPFAM" id="SSF53335">
    <property type="entry name" value="S-adenosyl-L-methionine-dependent methyltransferases"/>
    <property type="match status" value="1"/>
</dbReference>
<feature type="active site" description="Nucleophile" evidence="7">
    <location>
        <position position="233"/>
    </location>
</feature>
<protein>
    <submittedName>
        <fullName evidence="9">SAM-dependent methyltransferase</fullName>
    </submittedName>
</protein>
<comment type="similarity">
    <text evidence="1 7">Belongs to the class I-like SAM-binding methyltransferase superfamily. RsmB/NOP family.</text>
</comment>
<dbReference type="PRINTS" id="PR02008">
    <property type="entry name" value="RCMTFAMILY"/>
</dbReference>
<proteinExistence type="inferred from homology"/>
<dbReference type="InterPro" id="IPR027391">
    <property type="entry name" value="Nol1_Nop2_Fmu_2"/>
</dbReference>
<dbReference type="Gene3D" id="3.30.70.1170">
    <property type="entry name" value="Sun protein, domain 3"/>
    <property type="match status" value="1"/>
</dbReference>
<dbReference type="Gene3D" id="3.40.50.150">
    <property type="entry name" value="Vaccinia Virus protein VP39"/>
    <property type="match status" value="1"/>
</dbReference>
<feature type="binding site" evidence="7">
    <location>
        <position position="180"/>
    </location>
    <ligand>
        <name>S-adenosyl-L-methionine</name>
        <dbReference type="ChEBI" id="CHEBI:59789"/>
    </ligand>
</feature>
<dbReference type="PROSITE" id="PS51686">
    <property type="entry name" value="SAM_MT_RSMB_NOP"/>
    <property type="match status" value="1"/>
</dbReference>
<comment type="caution">
    <text evidence="7">Lacks conserved residue(s) required for the propagation of feature annotation.</text>
</comment>
<dbReference type="GO" id="GO:0003723">
    <property type="term" value="F:RNA binding"/>
    <property type="evidence" value="ECO:0007669"/>
    <property type="project" value="UniProtKB-UniRule"/>
</dbReference>
<dbReference type="STRING" id="1395513.P343_11960"/>
<evidence type="ECO:0000313" key="9">
    <source>
        <dbReference type="EMBL" id="EST11469.1"/>
    </source>
</evidence>
<dbReference type="Pfam" id="PF01189">
    <property type="entry name" value="Methyltr_RsmB-F"/>
    <property type="match status" value="1"/>
</dbReference>
<evidence type="ECO:0000256" key="5">
    <source>
        <dbReference type="ARBA" id="ARBA00022691"/>
    </source>
</evidence>
<feature type="binding site" evidence="7">
    <location>
        <position position="135"/>
    </location>
    <ligand>
        <name>S-adenosyl-L-methionine</name>
        <dbReference type="ChEBI" id="CHEBI:59789"/>
    </ligand>
</feature>
<sequence>MLSLPEAFKNKLTELMGQDEAGAFFETYNHHKALGLRVNNLKADSDLLTTRPEFHLEPVPFCSTGFYYDNADMPGKHPFHQAGLYYIQEPSAMFVAETVDAQRGDRVLDLCAAPGGKSTQIAASLNGSGLLVSNEIFPKRAKALSENIERMGISNALVTNETPERLANYFPGYFDKILVDAPCSGEGMFRKDPEAIEYWSPEHVRECARLQAQILEQAYLMLKSEGILVYSTCTFSPEEDERMIESFLEKHPDLELLPIEKKFGIEKGRPEWTESNDPELSKTARLWPHRLHGEGHFVAKLCKHGEAPSHKEKFANSAKETMLKDFRQFEKQTLREKLNGIFFYAGSQLFLLPDGCPDFSKLKVVRAGIHLGEQKKNRFEPNHALALALPAEAFQNTLPLHIDDNQWERYLHGETLPLESGLKGWTAVTIEGFPLGWGKAAGGILKNFYPKGLRRRGLN</sequence>
<dbReference type="InterPro" id="IPR031341">
    <property type="entry name" value="Methyltr_RsmF_N"/>
</dbReference>
<evidence type="ECO:0000256" key="3">
    <source>
        <dbReference type="ARBA" id="ARBA00022603"/>
    </source>
</evidence>
<dbReference type="GO" id="GO:0001510">
    <property type="term" value="P:RNA methylation"/>
    <property type="evidence" value="ECO:0007669"/>
    <property type="project" value="InterPro"/>
</dbReference>
<dbReference type="InterPro" id="IPR018314">
    <property type="entry name" value="RsmB/NOL1/NOP2-like_CS"/>
</dbReference>
<dbReference type="OrthoDB" id="9810297at2"/>
<dbReference type="PANTHER" id="PTHR22807">
    <property type="entry name" value="NOP2 YEAST -RELATED NOL1/NOP2/FMU SUN DOMAIN-CONTAINING"/>
    <property type="match status" value="1"/>
</dbReference>
<dbReference type="PANTHER" id="PTHR22807:SF30">
    <property type="entry name" value="28S RRNA (CYTOSINE(4447)-C(5))-METHYLTRANSFERASE-RELATED"/>
    <property type="match status" value="1"/>
</dbReference>
<evidence type="ECO:0000256" key="7">
    <source>
        <dbReference type="PROSITE-ProRule" id="PRU01023"/>
    </source>
</evidence>
<evidence type="ECO:0000256" key="2">
    <source>
        <dbReference type="ARBA" id="ARBA00022490"/>
    </source>
</evidence>
<dbReference type="PROSITE" id="PS01153">
    <property type="entry name" value="NOL1_NOP2_SUN"/>
    <property type="match status" value="1"/>
</dbReference>
<evidence type="ECO:0000256" key="1">
    <source>
        <dbReference type="ARBA" id="ARBA00007494"/>
    </source>
</evidence>
<dbReference type="PATRIC" id="fig|1395513.3.peg.2422"/>
<keyword evidence="4 7" id="KW-0808">Transferase</keyword>
<dbReference type="GO" id="GO:0008757">
    <property type="term" value="F:S-adenosylmethionine-dependent methyltransferase activity"/>
    <property type="evidence" value="ECO:0007669"/>
    <property type="project" value="InterPro"/>
</dbReference>
<keyword evidence="5 7" id="KW-0949">S-adenosyl-L-methionine</keyword>